<accession>A0A665UMF7</accession>
<dbReference type="Ensembl" id="ENSENLT00000021257.1">
    <property type="protein sequence ID" value="ENSENLP00000020530.1"/>
    <property type="gene ID" value="ENSENLG00000009354.1"/>
</dbReference>
<reference evidence="1" key="1">
    <citation type="submission" date="2021-04" db="EMBL/GenBank/DDBJ databases">
        <authorList>
            <consortium name="Wellcome Sanger Institute Data Sharing"/>
        </authorList>
    </citation>
    <scope>NUCLEOTIDE SEQUENCE [LARGE SCALE GENOMIC DNA]</scope>
</reference>
<name>A0A665UMF7_ECHNA</name>
<evidence type="ECO:0000313" key="2">
    <source>
        <dbReference type="Proteomes" id="UP000472264"/>
    </source>
</evidence>
<dbReference type="Proteomes" id="UP000472264">
    <property type="component" value="Chromosome 10"/>
</dbReference>
<keyword evidence="2" id="KW-1185">Reference proteome</keyword>
<dbReference type="AlphaFoldDB" id="A0A665UMF7"/>
<proteinExistence type="predicted"/>
<organism evidence="1 2">
    <name type="scientific">Echeneis naucrates</name>
    <name type="common">Live sharksucker</name>
    <dbReference type="NCBI Taxonomy" id="173247"/>
    <lineage>
        <taxon>Eukaryota</taxon>
        <taxon>Metazoa</taxon>
        <taxon>Chordata</taxon>
        <taxon>Craniata</taxon>
        <taxon>Vertebrata</taxon>
        <taxon>Euteleostomi</taxon>
        <taxon>Actinopterygii</taxon>
        <taxon>Neopterygii</taxon>
        <taxon>Teleostei</taxon>
        <taxon>Neoteleostei</taxon>
        <taxon>Acanthomorphata</taxon>
        <taxon>Carangaria</taxon>
        <taxon>Carangiformes</taxon>
        <taxon>Echeneidae</taxon>
        <taxon>Echeneis</taxon>
    </lineage>
</organism>
<dbReference type="OMA" id="INCNLMF"/>
<protein>
    <submittedName>
        <fullName evidence="1">Uncharacterized protein</fullName>
    </submittedName>
</protein>
<evidence type="ECO:0000313" key="1">
    <source>
        <dbReference type="Ensembl" id="ENSENLP00000020530.1"/>
    </source>
</evidence>
<dbReference type="InParanoid" id="A0A665UMF7"/>
<sequence>LSRTTIETFSVPDLGGFPPSTAVTNKTLCSWFFSRSRAFCKTKNGTLSSPLSRICTVKYSFRLNL</sequence>
<reference evidence="1" key="3">
    <citation type="submission" date="2025-09" db="UniProtKB">
        <authorList>
            <consortium name="Ensembl"/>
        </authorList>
    </citation>
    <scope>IDENTIFICATION</scope>
</reference>
<reference evidence="1" key="2">
    <citation type="submission" date="2025-08" db="UniProtKB">
        <authorList>
            <consortium name="Ensembl"/>
        </authorList>
    </citation>
    <scope>IDENTIFICATION</scope>
</reference>